<dbReference type="InterPro" id="IPR052968">
    <property type="entry name" value="Nucleotide_metab_enz"/>
</dbReference>
<dbReference type="PANTHER" id="PTHR42146">
    <property type="entry name" value="3',5'-CYCLIC-NUCLEOTIDE PHOSPHODIESTERASE"/>
    <property type="match status" value="1"/>
</dbReference>
<dbReference type="InterPro" id="IPR003156">
    <property type="entry name" value="DHHA1_dom"/>
</dbReference>
<dbReference type="GO" id="GO:0003676">
    <property type="term" value="F:nucleic acid binding"/>
    <property type="evidence" value="ECO:0007669"/>
    <property type="project" value="InterPro"/>
</dbReference>
<gene>
    <name evidence="2" type="ORF">ENM78_00115</name>
</gene>
<dbReference type="Gene3D" id="3.90.1640.30">
    <property type="match status" value="1"/>
</dbReference>
<sequence length="343" mass="38429">MVFQGMEIHVFTHTDLDGIASAAIYTKVLKSTGRNPDFRIHFTEPHKLATSLRKSINPMKPPQVVAIMDLGLNRDSASGVSSILRKLRGLDVSIEWYDHHVWDPSWISALSDIGVRLYLDRSTCAAGVVAQSLLRRVGVTDDEVRDCILELVDLTCSVDLWSWNHPLSPFVYRIVGTYRGSKGDAFRRLLIEEFGSCRFWRDDYSDRLQRVVDAELRGFERVLEKSRSFMLDSNAKAVFVVKSPGPPHTSLLASYLMSKFSAEAAIIARPDGSISLRSRRINVREIAVCMGGGGHNSASGARVEPPLLVRLLGVVLKPVRIWWLKKNIPKAVIECYKEASHTL</sequence>
<protein>
    <recommendedName>
        <fullName evidence="1">DHHA1 domain-containing protein</fullName>
    </recommendedName>
</protein>
<dbReference type="Pfam" id="PF02272">
    <property type="entry name" value="DHHA1"/>
    <property type="match status" value="1"/>
</dbReference>
<accession>A0A7J3ZI83</accession>
<dbReference type="AlphaFoldDB" id="A0A7J3ZI83"/>
<dbReference type="InterPro" id="IPR038763">
    <property type="entry name" value="DHH_sf"/>
</dbReference>
<dbReference type="Gene3D" id="3.10.310.30">
    <property type="match status" value="1"/>
</dbReference>
<reference evidence="2" key="1">
    <citation type="journal article" date="2020" name="mSystems">
        <title>Genome- and Community-Level Interaction Insights into Carbon Utilization and Element Cycling Functions of Hydrothermarchaeota in Hydrothermal Sediment.</title>
        <authorList>
            <person name="Zhou Z."/>
            <person name="Liu Y."/>
            <person name="Xu W."/>
            <person name="Pan J."/>
            <person name="Luo Z.H."/>
            <person name="Li M."/>
        </authorList>
    </citation>
    <scope>NUCLEOTIDE SEQUENCE [LARGE SCALE GENOMIC DNA]</scope>
    <source>
        <strain evidence="2">SpSt-1116</strain>
    </source>
</reference>
<dbReference type="PANTHER" id="PTHR42146:SF1">
    <property type="entry name" value="OLIGORIBONUCLEASE NRNB"/>
    <property type="match status" value="1"/>
</dbReference>
<evidence type="ECO:0000259" key="1">
    <source>
        <dbReference type="Pfam" id="PF02272"/>
    </source>
</evidence>
<comment type="caution">
    <text evidence="2">The sequence shown here is derived from an EMBL/GenBank/DDBJ whole genome shotgun (WGS) entry which is preliminary data.</text>
</comment>
<name>A0A7J3ZI83_9CREN</name>
<proteinExistence type="predicted"/>
<organism evidence="2">
    <name type="scientific">Fervidicoccus fontis</name>
    <dbReference type="NCBI Taxonomy" id="683846"/>
    <lineage>
        <taxon>Archaea</taxon>
        <taxon>Thermoproteota</taxon>
        <taxon>Thermoprotei</taxon>
        <taxon>Fervidicoccales</taxon>
        <taxon>Fervidicoccaceae</taxon>
        <taxon>Fervidicoccus</taxon>
    </lineage>
</organism>
<dbReference type="EMBL" id="DRZC01000005">
    <property type="protein sequence ID" value="HHQ79861.1"/>
    <property type="molecule type" value="Genomic_DNA"/>
</dbReference>
<feature type="domain" description="DHHA1" evidence="1">
    <location>
        <begin position="251"/>
        <end position="305"/>
    </location>
</feature>
<evidence type="ECO:0000313" key="2">
    <source>
        <dbReference type="EMBL" id="HHQ79861.1"/>
    </source>
</evidence>
<dbReference type="SUPFAM" id="SSF64182">
    <property type="entry name" value="DHH phosphoesterases"/>
    <property type="match status" value="1"/>
</dbReference>